<keyword evidence="2" id="KW-1185">Reference proteome</keyword>
<protein>
    <submittedName>
        <fullName evidence="1">Glycogen debranching protein</fullName>
    </submittedName>
</protein>
<reference evidence="1 2" key="4">
    <citation type="journal article" date="2020" name="PLoS ONE">
        <title>Taxonomic classification of strain PO100/5 shows a broader geographic distribution and genetic markers of the recently described Corynebacterium silvaticum.</title>
        <authorList>
            <person name="Viana M.V.C."/>
            <person name="Profeta R."/>
            <person name="da Silva A.L."/>
            <person name="Hurtado R."/>
            <person name="Cerqueira J.C."/>
            <person name="Ribeiro B.F.S."/>
            <person name="Almeida M.O."/>
            <person name="Morais-Rodrigues F."/>
            <person name="Soares S.C."/>
            <person name="Oliveira M."/>
            <person name="Tavares L."/>
            <person name="Figueiredo H."/>
            <person name="Wattam A.R."/>
            <person name="Barh D."/>
            <person name="Ghosh P."/>
            <person name="Silva A."/>
            <person name="Azevedo V."/>
        </authorList>
    </citation>
    <scope>NUCLEOTIDE SEQUENCE [LARGE SCALE GENOMIC DNA]</scope>
    <source>
        <strain evidence="1 2">PO100/5</strain>
    </source>
</reference>
<gene>
    <name evidence="1" type="ORF">CBE74_08080</name>
</gene>
<dbReference type="Proteomes" id="UP000195652">
    <property type="component" value="Chromosome"/>
</dbReference>
<evidence type="ECO:0000313" key="1">
    <source>
        <dbReference type="EMBL" id="ARU46441.2"/>
    </source>
</evidence>
<proteinExistence type="predicted"/>
<accession>A0A7Y4P7M0</accession>
<name>A0A7Y4P7M0_9CORY</name>
<sequence length="211" mass="23152">MTTSMISKLQRLHPPSRNPEAGLGTVTVHLTRSRDNSETLSYEMFSPYFDRAPAIIALSSGLSASLKYNGQLLRQGSLHSLGKTIRQLWNDAATNLIDTARTPHGIAIHTRDLSRLVKQPTTGLHIAAGSGPVTSWLAQPRTFVLLNHHINMKIREAPVFFCPTPTTLIAVPRSKNCPKLATWLTTFEHPLEQGGVVCSSGFPEHVDHFAA</sequence>
<dbReference type="AlphaFoldDB" id="A0A7Y4P7M0"/>
<organism evidence="1 2">
    <name type="scientific">Corynebacterium silvaticum</name>
    <dbReference type="NCBI Taxonomy" id="2320431"/>
    <lineage>
        <taxon>Bacteria</taxon>
        <taxon>Bacillati</taxon>
        <taxon>Actinomycetota</taxon>
        <taxon>Actinomycetes</taxon>
        <taxon>Mycobacteriales</taxon>
        <taxon>Corynebacteriaceae</taxon>
        <taxon>Corynebacterium</taxon>
    </lineage>
</organism>
<dbReference type="OrthoDB" id="4408123at2"/>
<reference evidence="1 2" key="2">
    <citation type="journal article" date="2020" name="Antonie Van Leeuwenhoek">
        <title>Phylogenomic characterisation of a novel corynebacterial species pathogenic to animals.</title>
        <authorList>
            <person name="Moller J."/>
            <person name="Musella L."/>
            <person name="Melnikov V."/>
            <person name="Geissdorfer W."/>
            <person name="Burkovski A."/>
            <person name="Sangal V."/>
        </authorList>
    </citation>
    <scope>NUCLEOTIDE SEQUENCE [LARGE SCALE GENOMIC DNA]</scope>
    <source>
        <strain evidence="1 2">PO100/5</strain>
    </source>
</reference>
<dbReference type="EMBL" id="CP021417">
    <property type="protein sequence ID" value="ARU46441.2"/>
    <property type="molecule type" value="Genomic_DNA"/>
</dbReference>
<reference evidence="1 2" key="3">
    <citation type="journal article" date="2020" name="Int. J. Syst. Evol. Microbiol.">
        <title>Corynebacterium silvaticum sp. nov., a unique group of NTTB corynebacteria in wild boar and roe deer.</title>
        <authorList>
            <person name="Dangel A."/>
            <person name="Berger A."/>
            <person name="Rau J."/>
            <person name="Eisenberg T."/>
            <person name="Kampfer P."/>
            <person name="Margos G."/>
            <person name="Contzen M."/>
            <person name="Busse H.J."/>
            <person name="Konrad R."/>
            <person name="Peters M."/>
            <person name="Sting R."/>
            <person name="Sing A."/>
        </authorList>
    </citation>
    <scope>NUCLEOTIDE SEQUENCE [LARGE SCALE GENOMIC DNA]</scope>
    <source>
        <strain evidence="1 2">PO100/5</strain>
    </source>
</reference>
<dbReference type="GeneID" id="75008201"/>
<dbReference type="RefSeq" id="WP_087454246.1">
    <property type="nucleotide sequence ID" value="NZ_CP021417.2"/>
</dbReference>
<reference evidence="1 2" key="1">
    <citation type="journal article" date="2014" name="BMC Vet. Res.">
        <title>First report of Corynebacterium pseudotuberculosis from caseous lymphadenitis lesions in Black Alentejano pig (Sus scrofa domesticus).</title>
        <authorList>
            <person name="Oliveira M."/>
            <person name="Barroco C."/>
            <person name="Mottola C."/>
            <person name="Santos R."/>
            <person name="Lemsaddek A."/>
            <person name="Tavares L."/>
            <person name="Semedo-Lemsaddek T."/>
        </authorList>
    </citation>
    <scope>NUCLEOTIDE SEQUENCE [LARGE SCALE GENOMIC DNA]</scope>
    <source>
        <strain evidence="1 2">PO100/5</strain>
    </source>
</reference>
<evidence type="ECO:0000313" key="2">
    <source>
        <dbReference type="Proteomes" id="UP000195652"/>
    </source>
</evidence>
<dbReference type="KEGG" id="csil:CBE74_08080"/>